<dbReference type="GO" id="GO:0005886">
    <property type="term" value="C:plasma membrane"/>
    <property type="evidence" value="ECO:0007669"/>
    <property type="project" value="UniProtKB-SubCell"/>
</dbReference>
<keyword evidence="6" id="KW-0479">Metal-binding</keyword>
<reference evidence="17" key="1">
    <citation type="journal article" date="2023" name="G3 (Bethesda)">
        <title>A reference genome for the long-term kleptoplast-retaining sea slug Elysia crispata morphotype clarki.</title>
        <authorList>
            <person name="Eastman K.E."/>
            <person name="Pendleton A.L."/>
            <person name="Shaikh M.A."/>
            <person name="Suttiyut T."/>
            <person name="Ogas R."/>
            <person name="Tomko P."/>
            <person name="Gavelis G."/>
            <person name="Widhalm J.R."/>
            <person name="Wisecaver J.H."/>
        </authorList>
    </citation>
    <scope>NUCLEOTIDE SEQUENCE</scope>
    <source>
        <strain evidence="17">ECLA1</strain>
    </source>
</reference>
<evidence type="ECO:0000256" key="4">
    <source>
        <dbReference type="ARBA" id="ARBA00022553"/>
    </source>
</evidence>
<keyword evidence="5 15" id="KW-0812">Transmembrane</keyword>
<evidence type="ECO:0000256" key="12">
    <source>
        <dbReference type="ARBA" id="ARBA00023136"/>
    </source>
</evidence>
<evidence type="ECO:0000256" key="14">
    <source>
        <dbReference type="ARBA" id="ARBA00026104"/>
    </source>
</evidence>
<dbReference type="InterPro" id="IPR052214">
    <property type="entry name" value="DAG_Lipase-Related"/>
</dbReference>
<protein>
    <recommendedName>
        <fullName evidence="14">sn-1-specific diacylglycerol lipase</fullName>
        <ecNumber evidence="14">3.1.1.116</ecNumber>
    </recommendedName>
</protein>
<evidence type="ECO:0000256" key="6">
    <source>
        <dbReference type="ARBA" id="ARBA00022723"/>
    </source>
</evidence>
<dbReference type="AlphaFoldDB" id="A0AAE1A5U3"/>
<comment type="subcellular location">
    <subcellularLocation>
        <location evidence="2">Cell membrane</location>
        <topology evidence="2">Multi-pass membrane protein</topology>
    </subcellularLocation>
</comment>
<evidence type="ECO:0000256" key="5">
    <source>
        <dbReference type="ARBA" id="ARBA00022692"/>
    </source>
</evidence>
<evidence type="ECO:0000313" key="18">
    <source>
        <dbReference type="Proteomes" id="UP001283361"/>
    </source>
</evidence>
<keyword evidence="18" id="KW-1185">Reference proteome</keyword>
<evidence type="ECO:0000256" key="10">
    <source>
        <dbReference type="ARBA" id="ARBA00022989"/>
    </source>
</evidence>
<dbReference type="InterPro" id="IPR029058">
    <property type="entry name" value="AB_hydrolase_fold"/>
</dbReference>
<dbReference type="Pfam" id="PF01764">
    <property type="entry name" value="Lipase_3"/>
    <property type="match status" value="1"/>
</dbReference>
<dbReference type="Gene3D" id="3.40.50.1820">
    <property type="entry name" value="alpha/beta hydrolase"/>
    <property type="match status" value="1"/>
</dbReference>
<evidence type="ECO:0000259" key="16">
    <source>
        <dbReference type="Pfam" id="PF01764"/>
    </source>
</evidence>
<evidence type="ECO:0000256" key="13">
    <source>
        <dbReference type="ARBA" id="ARBA00024531"/>
    </source>
</evidence>
<dbReference type="SUPFAM" id="SSF53474">
    <property type="entry name" value="alpha/beta-Hydrolases"/>
    <property type="match status" value="1"/>
</dbReference>
<feature type="domain" description="Fungal lipase-type" evidence="16">
    <location>
        <begin position="385"/>
        <end position="515"/>
    </location>
</feature>
<keyword evidence="11" id="KW-0443">Lipid metabolism</keyword>
<dbReference type="EMBL" id="JAWDGP010002623">
    <property type="protein sequence ID" value="KAK3781522.1"/>
    <property type="molecule type" value="Genomic_DNA"/>
</dbReference>
<keyword evidence="10 15" id="KW-1133">Transmembrane helix</keyword>
<evidence type="ECO:0000256" key="2">
    <source>
        <dbReference type="ARBA" id="ARBA00004651"/>
    </source>
</evidence>
<dbReference type="CDD" id="cd00519">
    <property type="entry name" value="Lipase_3"/>
    <property type="match status" value="1"/>
</dbReference>
<accession>A0AAE1A5U3</accession>
<evidence type="ECO:0000256" key="15">
    <source>
        <dbReference type="SAM" id="Phobius"/>
    </source>
</evidence>
<evidence type="ECO:0000256" key="8">
    <source>
        <dbReference type="ARBA" id="ARBA00022837"/>
    </source>
</evidence>
<feature type="transmembrane region" description="Helical" evidence="15">
    <location>
        <begin position="57"/>
        <end position="78"/>
    </location>
</feature>
<name>A0AAE1A5U3_9GAST</name>
<gene>
    <name evidence="17" type="ORF">RRG08_054861</name>
</gene>
<proteinExistence type="predicted"/>
<dbReference type="GO" id="GO:0016298">
    <property type="term" value="F:lipase activity"/>
    <property type="evidence" value="ECO:0007669"/>
    <property type="project" value="TreeGrafter"/>
</dbReference>
<dbReference type="GO" id="GO:0046340">
    <property type="term" value="P:diacylglycerol catabolic process"/>
    <property type="evidence" value="ECO:0007669"/>
    <property type="project" value="TreeGrafter"/>
</dbReference>
<keyword evidence="7" id="KW-0378">Hydrolase</keyword>
<dbReference type="EC" id="3.1.1.116" evidence="14"/>
<dbReference type="InterPro" id="IPR002921">
    <property type="entry name" value="Fungal_lipase-type"/>
</dbReference>
<dbReference type="GO" id="GO:0019369">
    <property type="term" value="P:arachidonate metabolic process"/>
    <property type="evidence" value="ECO:0007669"/>
    <property type="project" value="TreeGrafter"/>
</dbReference>
<evidence type="ECO:0000256" key="3">
    <source>
        <dbReference type="ARBA" id="ARBA00022475"/>
    </source>
</evidence>
<keyword evidence="12 15" id="KW-0472">Membrane</keyword>
<comment type="cofactor">
    <cofactor evidence="1">
        <name>Ca(2+)</name>
        <dbReference type="ChEBI" id="CHEBI:29108"/>
    </cofactor>
</comment>
<feature type="transmembrane region" description="Helical" evidence="15">
    <location>
        <begin position="98"/>
        <end position="120"/>
    </location>
</feature>
<feature type="transmembrane region" description="Helical" evidence="15">
    <location>
        <begin position="18"/>
        <end position="41"/>
    </location>
</feature>
<dbReference type="PANTHER" id="PTHR45792">
    <property type="entry name" value="DIACYLGLYCEROL LIPASE HOMOLOG-RELATED"/>
    <property type="match status" value="1"/>
</dbReference>
<dbReference type="Proteomes" id="UP001283361">
    <property type="component" value="Unassembled WGS sequence"/>
</dbReference>
<comment type="catalytic activity">
    <reaction evidence="13">
        <text>a 1,2-diacyl-sn-glycerol + H2O = a 2-acylglycerol + a fatty acid + H(+)</text>
        <dbReference type="Rhea" id="RHEA:33275"/>
        <dbReference type="ChEBI" id="CHEBI:15377"/>
        <dbReference type="ChEBI" id="CHEBI:15378"/>
        <dbReference type="ChEBI" id="CHEBI:17389"/>
        <dbReference type="ChEBI" id="CHEBI:17815"/>
        <dbReference type="ChEBI" id="CHEBI:28868"/>
        <dbReference type="EC" id="3.1.1.116"/>
    </reaction>
    <physiologicalReaction direction="left-to-right" evidence="13">
        <dbReference type="Rhea" id="RHEA:33276"/>
    </physiologicalReaction>
</comment>
<evidence type="ECO:0000256" key="1">
    <source>
        <dbReference type="ARBA" id="ARBA00001913"/>
    </source>
</evidence>
<keyword evidence="3" id="KW-1003">Cell membrane</keyword>
<evidence type="ECO:0000256" key="9">
    <source>
        <dbReference type="ARBA" id="ARBA00022963"/>
    </source>
</evidence>
<dbReference type="PANTHER" id="PTHR45792:SF8">
    <property type="entry name" value="DIACYLGLYCEROL LIPASE-ALPHA"/>
    <property type="match status" value="1"/>
</dbReference>
<organism evidence="17 18">
    <name type="scientific">Elysia crispata</name>
    <name type="common">lettuce slug</name>
    <dbReference type="NCBI Taxonomy" id="231223"/>
    <lineage>
        <taxon>Eukaryota</taxon>
        <taxon>Metazoa</taxon>
        <taxon>Spiralia</taxon>
        <taxon>Lophotrochozoa</taxon>
        <taxon>Mollusca</taxon>
        <taxon>Gastropoda</taxon>
        <taxon>Heterobranchia</taxon>
        <taxon>Euthyneura</taxon>
        <taxon>Panpulmonata</taxon>
        <taxon>Sacoglossa</taxon>
        <taxon>Placobranchoidea</taxon>
        <taxon>Plakobranchidae</taxon>
        <taxon>Elysia</taxon>
    </lineage>
</organism>
<evidence type="ECO:0000313" key="17">
    <source>
        <dbReference type="EMBL" id="KAK3781522.1"/>
    </source>
</evidence>
<evidence type="ECO:0000256" key="11">
    <source>
        <dbReference type="ARBA" id="ARBA00023098"/>
    </source>
</evidence>
<comment type="caution">
    <text evidence="17">The sequence shown here is derived from an EMBL/GenBank/DDBJ whole genome shotgun (WGS) entry which is preliminary data.</text>
</comment>
<dbReference type="GO" id="GO:0046872">
    <property type="term" value="F:metal ion binding"/>
    <property type="evidence" value="ECO:0007669"/>
    <property type="project" value="UniProtKB-KW"/>
</dbReference>
<sequence length="666" mass="75086">MPGLVFMRRKWDIASDDFVFSGIVEVFIRAVWIVALVAVYISHFHRFDCSYGERMEYFYIGFLVLDSIGIINTFLLFYISMQGTVSNNWPRRHIVWCLYFRGLLIVLELTWISLCTAWVYGLDLECEEHVEWTAKAMIICGWCLIVIKLWRAISSFNPAGSLRKDRRKKLLTETIAHKVRESSAQNMWSRRCEMMCCCIACDRAAQEGIKDVGIIVGDFFHDLDLVVSDMIVGMMLLVEQQQAEAVAEGGGTEESMIDSRPAQTVSVNPYADDEPNVAGVQPKEWMTLDNLAYYIKYANAAYGCSNYMMTASWSNIFSLCPLLRCCSCCRAKNTVHGDNCWQCNTAVIKKCLNLTDENLVYLSFENDYQEPPFFVAVDFTKNAVVVCIRGTFSLQDILADIVGAGEKVDIPGVDDAYIHESQLAAAQYVNTELEEKGLLEAAFQKMPEDAGLVITGHSLGSGIASALAVLLKPTYPDLMCFAFSPMGCSVSPSVREYSKDFVFSVIMDTDMIARMDAYTLTELKARVLKALMDCESPKYHIMATGCWRFLRACFRGSNSARERTMIVPLIDPMRVRMQKALEVCEKELQEILKGNTPLKLPGQLVHIVDTQDGTPDDPIYEAYWASSEAFEKLLLDSKMMINHLSGTVEEVLNNLTRRNAQIIHAL</sequence>
<keyword evidence="9" id="KW-0442">Lipid degradation</keyword>
<evidence type="ECO:0000256" key="7">
    <source>
        <dbReference type="ARBA" id="ARBA00022801"/>
    </source>
</evidence>
<keyword evidence="4" id="KW-0597">Phosphoprotein</keyword>
<keyword evidence="8" id="KW-0106">Calcium</keyword>